<dbReference type="GO" id="GO:0046872">
    <property type="term" value="F:metal ion binding"/>
    <property type="evidence" value="ECO:0007669"/>
    <property type="project" value="UniProtKB-KW"/>
</dbReference>
<evidence type="ECO:0000256" key="9">
    <source>
        <dbReference type="ARBA" id="ARBA00031044"/>
    </source>
</evidence>
<evidence type="ECO:0000259" key="10">
    <source>
        <dbReference type="SMART" id="SM00849"/>
    </source>
</evidence>
<comment type="pathway">
    <text evidence="3">Secondary metabolite metabolism; methylglyoxal degradation; (R)-lactate from methylglyoxal: step 2/2.</text>
</comment>
<comment type="cofactor">
    <cofactor evidence="2">
        <name>Zn(2+)</name>
        <dbReference type="ChEBI" id="CHEBI:29105"/>
    </cofactor>
</comment>
<evidence type="ECO:0000256" key="3">
    <source>
        <dbReference type="ARBA" id="ARBA00004963"/>
    </source>
</evidence>
<name>A0A8J6D806_9ROSI</name>
<dbReference type="EC" id="3.1.2.6" evidence="5"/>
<dbReference type="Gene3D" id="3.60.15.10">
    <property type="entry name" value="Ribonuclease Z/Hydroxyacylglutathione hydrolase-like"/>
    <property type="match status" value="3"/>
</dbReference>
<protein>
    <recommendedName>
        <fullName evidence="5">hydroxyacylglutathione hydrolase</fullName>
        <ecNumber evidence="5">3.1.2.6</ecNumber>
    </recommendedName>
    <alternativeName>
        <fullName evidence="9">Glyoxalase II</fullName>
    </alternativeName>
</protein>
<keyword evidence="6" id="KW-0479">Metal-binding</keyword>
<evidence type="ECO:0000256" key="7">
    <source>
        <dbReference type="ARBA" id="ARBA00022801"/>
    </source>
</evidence>
<keyword evidence="12" id="KW-1185">Reference proteome</keyword>
<dbReference type="Proteomes" id="UP000701853">
    <property type="component" value="Chromosome 2"/>
</dbReference>
<evidence type="ECO:0000256" key="8">
    <source>
        <dbReference type="ARBA" id="ARBA00022833"/>
    </source>
</evidence>
<dbReference type="Pfam" id="PF00753">
    <property type="entry name" value="Lactamase_B"/>
    <property type="match status" value="1"/>
</dbReference>
<evidence type="ECO:0000256" key="5">
    <source>
        <dbReference type="ARBA" id="ARBA00011917"/>
    </source>
</evidence>
<evidence type="ECO:0000256" key="1">
    <source>
        <dbReference type="ARBA" id="ARBA00001623"/>
    </source>
</evidence>
<sequence>MLRRQLLVSHKEAAVVDPVEAEKVFDVANQHGVVLKFVLTTHHHWDHAGGNDKIKQLVPGIKVYGGSLDNVRGCTHQLQNGDTLSLGSHLNILALHTPCHTKGHISYYITGKDGEDPAVFTGDTLFYLHGTFEFRPNCWDLTLLTLSFRHKTLALTKRLFDGLEFIAGCGKFFEGTAEQMYQSLCVTLGSLPKPTRVYCGHEVQRFTVPHLLSVSVVYAELFEIFTMYACQHPVSTKYTVKNLQFASTVEPKNARIQQKLAWANGQRKAGLPTIPSTIEEEMETNPFMRVDLPELQGSIGCQSPVEALREIRQMKDNWRG</sequence>
<evidence type="ECO:0000256" key="4">
    <source>
        <dbReference type="ARBA" id="ARBA00006759"/>
    </source>
</evidence>
<evidence type="ECO:0000256" key="6">
    <source>
        <dbReference type="ARBA" id="ARBA00022723"/>
    </source>
</evidence>
<dbReference type="AlphaFoldDB" id="A0A8J6D806"/>
<dbReference type="CDD" id="cd07723">
    <property type="entry name" value="hydroxyacylglutathione_hydrolase_MBL-fold"/>
    <property type="match status" value="1"/>
</dbReference>
<feature type="domain" description="Metallo-beta-lactamase" evidence="10">
    <location>
        <begin position="2"/>
        <end position="163"/>
    </location>
</feature>
<keyword evidence="8" id="KW-0862">Zinc</keyword>
<dbReference type="SMART" id="SM00849">
    <property type="entry name" value="Lactamase_B"/>
    <property type="match status" value="1"/>
</dbReference>
<keyword evidence="7" id="KW-0378">Hydrolase</keyword>
<comment type="caution">
    <text evidence="11">The sequence shown here is derived from an EMBL/GenBank/DDBJ whole genome shotgun (WGS) entry which is preliminary data.</text>
</comment>
<dbReference type="Pfam" id="PF16123">
    <property type="entry name" value="HAGH_C"/>
    <property type="match status" value="1"/>
</dbReference>
<evidence type="ECO:0000313" key="12">
    <source>
        <dbReference type="Proteomes" id="UP000701853"/>
    </source>
</evidence>
<evidence type="ECO:0000313" key="11">
    <source>
        <dbReference type="EMBL" id="KAG8501877.1"/>
    </source>
</evidence>
<dbReference type="PANTHER" id="PTHR11935">
    <property type="entry name" value="BETA LACTAMASE DOMAIN"/>
    <property type="match status" value="1"/>
</dbReference>
<dbReference type="InterPro" id="IPR032282">
    <property type="entry name" value="HAGH_C"/>
</dbReference>
<gene>
    <name evidence="11" type="ORF">CXB51_004583</name>
</gene>
<dbReference type="SUPFAM" id="SSF56281">
    <property type="entry name" value="Metallo-hydrolase/oxidoreductase"/>
    <property type="match status" value="2"/>
</dbReference>
<evidence type="ECO:0000256" key="2">
    <source>
        <dbReference type="ARBA" id="ARBA00001947"/>
    </source>
</evidence>
<dbReference type="InterPro" id="IPR001279">
    <property type="entry name" value="Metallo-B-lactamas"/>
</dbReference>
<dbReference type="InterPro" id="IPR035680">
    <property type="entry name" value="Clx_II_MBL"/>
</dbReference>
<reference evidence="11 12" key="1">
    <citation type="journal article" date="2021" name="bioRxiv">
        <title>The Gossypium anomalum genome as a resource for cotton improvement and evolutionary analysis of hybrid incompatibility.</title>
        <authorList>
            <person name="Grover C.E."/>
            <person name="Yuan D."/>
            <person name="Arick M.A."/>
            <person name="Miller E.R."/>
            <person name="Hu G."/>
            <person name="Peterson D.G."/>
            <person name="Wendel J.F."/>
            <person name="Udall J.A."/>
        </authorList>
    </citation>
    <scope>NUCLEOTIDE SEQUENCE [LARGE SCALE GENOMIC DNA]</scope>
    <source>
        <strain evidence="11">JFW-Udall</strain>
        <tissue evidence="11">Leaf</tissue>
    </source>
</reference>
<comment type="similarity">
    <text evidence="4">Belongs to the metallo-beta-lactamase superfamily. Glyoxalase II family.</text>
</comment>
<dbReference type="GO" id="GO:0004416">
    <property type="term" value="F:hydroxyacylglutathione hydrolase activity"/>
    <property type="evidence" value="ECO:0007669"/>
    <property type="project" value="UniProtKB-EC"/>
</dbReference>
<proteinExistence type="inferred from homology"/>
<dbReference type="InterPro" id="IPR036866">
    <property type="entry name" value="RibonucZ/Hydroxyglut_hydro"/>
</dbReference>
<dbReference type="OrthoDB" id="515692at2759"/>
<dbReference type="EMBL" id="JAHUZN010000002">
    <property type="protein sequence ID" value="KAG8501877.1"/>
    <property type="molecule type" value="Genomic_DNA"/>
</dbReference>
<accession>A0A8J6D806</accession>
<dbReference type="PANTHER" id="PTHR11935:SF94">
    <property type="entry name" value="TENZING NORGAY, ISOFORM C"/>
    <property type="match status" value="1"/>
</dbReference>
<organism evidence="11 12">
    <name type="scientific">Gossypium anomalum</name>
    <dbReference type="NCBI Taxonomy" id="47600"/>
    <lineage>
        <taxon>Eukaryota</taxon>
        <taxon>Viridiplantae</taxon>
        <taxon>Streptophyta</taxon>
        <taxon>Embryophyta</taxon>
        <taxon>Tracheophyta</taxon>
        <taxon>Spermatophyta</taxon>
        <taxon>Magnoliopsida</taxon>
        <taxon>eudicotyledons</taxon>
        <taxon>Gunneridae</taxon>
        <taxon>Pentapetalae</taxon>
        <taxon>rosids</taxon>
        <taxon>malvids</taxon>
        <taxon>Malvales</taxon>
        <taxon>Malvaceae</taxon>
        <taxon>Malvoideae</taxon>
        <taxon>Gossypium</taxon>
    </lineage>
</organism>
<comment type="catalytic activity">
    <reaction evidence="1">
        <text>an S-(2-hydroxyacyl)glutathione + H2O = a 2-hydroxy carboxylate + glutathione + H(+)</text>
        <dbReference type="Rhea" id="RHEA:21864"/>
        <dbReference type="ChEBI" id="CHEBI:15377"/>
        <dbReference type="ChEBI" id="CHEBI:15378"/>
        <dbReference type="ChEBI" id="CHEBI:57925"/>
        <dbReference type="ChEBI" id="CHEBI:58896"/>
        <dbReference type="ChEBI" id="CHEBI:71261"/>
        <dbReference type="EC" id="3.1.2.6"/>
    </reaction>
</comment>